<dbReference type="EMBL" id="AP021881">
    <property type="protein sequence ID" value="BBO99394.1"/>
    <property type="molecule type" value="Genomic_DNA"/>
</dbReference>
<gene>
    <name evidence="2" type="ORF">SFSGTM_01030</name>
</gene>
<dbReference type="Proteomes" id="UP000463939">
    <property type="component" value="Chromosome"/>
</dbReference>
<dbReference type="InterPro" id="IPR005586">
    <property type="entry name" value="ABC_trans_aux"/>
</dbReference>
<feature type="domain" description="ABC-type transport auxiliary lipoprotein component" evidence="1">
    <location>
        <begin position="29"/>
        <end position="185"/>
    </location>
</feature>
<proteinExistence type="predicted"/>
<organism evidence="2 3">
    <name type="scientific">Sulfuriferula nivalis</name>
    <dbReference type="NCBI Taxonomy" id="2675298"/>
    <lineage>
        <taxon>Bacteria</taxon>
        <taxon>Pseudomonadati</taxon>
        <taxon>Pseudomonadota</taxon>
        <taxon>Betaproteobacteria</taxon>
        <taxon>Nitrosomonadales</taxon>
        <taxon>Sulfuricellaceae</taxon>
        <taxon>Sulfuriferula</taxon>
    </lineage>
</organism>
<keyword evidence="3" id="KW-1185">Reference proteome</keyword>
<dbReference type="Gene3D" id="3.40.50.10610">
    <property type="entry name" value="ABC-type transport auxiliary lipoprotein component"/>
    <property type="match status" value="1"/>
</dbReference>
<dbReference type="Pfam" id="PF03886">
    <property type="entry name" value="ABC_trans_aux"/>
    <property type="match status" value="1"/>
</dbReference>
<dbReference type="AlphaFoldDB" id="A0A809RCM4"/>
<sequence>MKSLILVLMLAGCVNLGGETRPSTTYILLDAHSASAASAQQSQTLMVAPIRTSSFDDNDKLVFARTANTRAVYQLARWSERPSSRLNELLFSRLSNSGVYANIVPDDSDVIADRLLTADLLSFYHDASTQPGQVYVRMRFTLYDNQQHMLISQRIFEQTAAVKTYDAAGAATAFDQATTALLDDVVNWLAQPAVTHGH</sequence>
<protein>
    <recommendedName>
        <fullName evidence="1">ABC-type transport auxiliary lipoprotein component domain-containing protein</fullName>
    </recommendedName>
</protein>
<evidence type="ECO:0000313" key="2">
    <source>
        <dbReference type="EMBL" id="BBO99394.1"/>
    </source>
</evidence>
<evidence type="ECO:0000259" key="1">
    <source>
        <dbReference type="Pfam" id="PF03886"/>
    </source>
</evidence>
<accession>A0A809RCM4</accession>
<reference evidence="3" key="1">
    <citation type="submission" date="2019-11" db="EMBL/GenBank/DDBJ databases">
        <title>Isolation and characterization of a novel species in the genus Sulfuriferula.</title>
        <authorList>
            <person name="Mochizuki J."/>
            <person name="Kojima H."/>
            <person name="Fukui M."/>
        </authorList>
    </citation>
    <scope>NUCLEOTIDE SEQUENCE [LARGE SCALE GENOMIC DNA]</scope>
    <source>
        <strain evidence="3">SGTM</strain>
    </source>
</reference>
<evidence type="ECO:0000313" key="3">
    <source>
        <dbReference type="Proteomes" id="UP000463939"/>
    </source>
</evidence>
<dbReference type="SUPFAM" id="SSF159594">
    <property type="entry name" value="XCC0632-like"/>
    <property type="match status" value="1"/>
</dbReference>
<dbReference type="KEGG" id="sniv:SFSGTM_01030"/>
<dbReference type="RefSeq" id="WP_162083455.1">
    <property type="nucleotide sequence ID" value="NZ_AP021881.1"/>
</dbReference>
<name>A0A809RCM4_9PROT</name>